<reference evidence="3 4" key="1">
    <citation type="submission" date="2017-03" db="EMBL/GenBank/DDBJ databases">
        <title>Lifting the veil on microbial sulfur biogeochemistry in mining wastewaters.</title>
        <authorList>
            <person name="Kantor R.S."/>
            <person name="Colenbrander Nelson T."/>
            <person name="Marshall S."/>
            <person name="Bennett D."/>
            <person name="Apte S."/>
            <person name="Camacho D."/>
            <person name="Thomas B.C."/>
            <person name="Warren L.A."/>
            <person name="Banfield J.F."/>
        </authorList>
    </citation>
    <scope>NUCLEOTIDE SEQUENCE [LARGE SCALE GENOMIC DNA]</scope>
    <source>
        <strain evidence="3">32-67-7</strain>
    </source>
</reference>
<gene>
    <name evidence="3" type="ORF">B7Z12_09210</name>
</gene>
<dbReference type="PANTHER" id="PTHR43747:SF4">
    <property type="entry name" value="FLAVIN-DEPENDENT TRYPTOPHAN HALOGENASE"/>
    <property type="match status" value="1"/>
</dbReference>
<dbReference type="InterPro" id="IPR050816">
    <property type="entry name" value="Flavin-dep_Halogenase_NPB"/>
</dbReference>
<accession>A0A258D8V1</accession>
<dbReference type="AlphaFoldDB" id="A0A258D8V1"/>
<feature type="active site" evidence="1">
    <location>
        <position position="80"/>
    </location>
</feature>
<organism evidence="3 4">
    <name type="scientific">Caulobacter vibrioides</name>
    <name type="common">Caulobacter crescentus</name>
    <dbReference type="NCBI Taxonomy" id="155892"/>
    <lineage>
        <taxon>Bacteria</taxon>
        <taxon>Pseudomonadati</taxon>
        <taxon>Pseudomonadota</taxon>
        <taxon>Alphaproteobacteria</taxon>
        <taxon>Caulobacterales</taxon>
        <taxon>Caulobacteraceae</taxon>
        <taxon>Caulobacter</taxon>
    </lineage>
</organism>
<dbReference type="EMBL" id="NCDQ01000124">
    <property type="protein sequence ID" value="OYX03743.1"/>
    <property type="molecule type" value="Genomic_DNA"/>
</dbReference>
<evidence type="ECO:0000313" key="3">
    <source>
        <dbReference type="EMBL" id="OYX03743.1"/>
    </source>
</evidence>
<keyword evidence="2" id="KW-0274">FAD</keyword>
<dbReference type="InterPro" id="IPR033856">
    <property type="entry name" value="Trp_halogen"/>
</dbReference>
<feature type="binding site" evidence="2">
    <location>
        <position position="348"/>
    </location>
    <ligand>
        <name>FAD</name>
        <dbReference type="ChEBI" id="CHEBI:57692"/>
    </ligand>
</feature>
<dbReference type="Gene3D" id="3.50.50.60">
    <property type="entry name" value="FAD/NAD(P)-binding domain"/>
    <property type="match status" value="2"/>
</dbReference>
<protein>
    <submittedName>
        <fullName evidence="3">Tryptophan halogenase</fullName>
    </submittedName>
</protein>
<evidence type="ECO:0000256" key="2">
    <source>
        <dbReference type="PIRSR" id="PIRSR011396-2"/>
    </source>
</evidence>
<feature type="binding site" evidence="2">
    <location>
        <begin position="14"/>
        <end position="17"/>
    </location>
    <ligand>
        <name>FAD</name>
        <dbReference type="ChEBI" id="CHEBI:57692"/>
    </ligand>
</feature>
<feature type="binding site" evidence="2">
    <location>
        <position position="335"/>
    </location>
    <ligand>
        <name>FAD</name>
        <dbReference type="ChEBI" id="CHEBI:57692"/>
    </ligand>
</feature>
<proteinExistence type="predicted"/>
<evidence type="ECO:0000256" key="1">
    <source>
        <dbReference type="PIRSR" id="PIRSR011396-1"/>
    </source>
</evidence>
<dbReference type="GO" id="GO:0004497">
    <property type="term" value="F:monooxygenase activity"/>
    <property type="evidence" value="ECO:0007669"/>
    <property type="project" value="InterPro"/>
</dbReference>
<comment type="caution">
    <text evidence="3">The sequence shown here is derived from an EMBL/GenBank/DDBJ whole genome shotgun (WGS) entry which is preliminary data.</text>
</comment>
<keyword evidence="2" id="KW-0547">Nucleotide-binding</keyword>
<dbReference type="Pfam" id="PF04820">
    <property type="entry name" value="Trp_halogenase"/>
    <property type="match status" value="1"/>
</dbReference>
<dbReference type="GO" id="GO:0000166">
    <property type="term" value="F:nucleotide binding"/>
    <property type="evidence" value="ECO:0007669"/>
    <property type="project" value="UniProtKB-KW"/>
</dbReference>
<dbReference type="InterPro" id="IPR036188">
    <property type="entry name" value="FAD/NAD-bd_sf"/>
</dbReference>
<sequence>MQDHRIRKLVIVGGGTAGWMAAAALRRHFHGGPLEITLVESEAIGTVGVGEATIPTIRGFYQQLGLSDIEVMRATQATCKLGIRFNGWLREGQSFIHPFGHFGQDLRGVPFHHYWRKLAQAGEPTDIADYSLGASLAAAGKFMAPPRNPTSTLSIFDWALHFDAGLFAQLMRRVAEDNGVRRIEGKITKVKLRPEDGFVAGLDLESGETVEGDLFIDCSGFRGLLIEEALHTGYESWSDLLFCDRAWAVQSEGLDNPPPYTDVTAHSAGWRWRIPLQHRYGNGYVFSSRHIRDEDALAELKAAVPDPLLHEPRLIHFNPGRRKQVWNKNVIALGLASGFLEPLESTSIALIETGIEKIKALFPDRDFAPELADEFNDWSRREMERVRDFIILHHFVRYRWEMFAPPSWMAIYAGFEMLPEAVDPSLDGVDPKALSAPLAEMRKAVREVVASAPPHQAFLDQYCRPAAAASSAAE</sequence>
<keyword evidence="2" id="KW-0285">Flavoprotein</keyword>
<dbReference type="PIRSF" id="PIRSF011396">
    <property type="entry name" value="Trp_halogenase"/>
    <property type="match status" value="1"/>
</dbReference>
<name>A0A258D8V1_CAUVI</name>
<dbReference type="SUPFAM" id="SSF51905">
    <property type="entry name" value="FAD/NAD(P)-binding domain"/>
    <property type="match status" value="1"/>
</dbReference>
<dbReference type="Proteomes" id="UP000215616">
    <property type="component" value="Unassembled WGS sequence"/>
</dbReference>
<dbReference type="PANTHER" id="PTHR43747">
    <property type="entry name" value="FAD-BINDING PROTEIN"/>
    <property type="match status" value="1"/>
</dbReference>
<feature type="binding site" evidence="2">
    <location>
        <position position="80"/>
    </location>
    <ligand>
        <name>7-chloro-L-tryptophan</name>
        <dbReference type="ChEBI" id="CHEBI:58713"/>
    </ligand>
</feature>
<dbReference type="InterPro" id="IPR006905">
    <property type="entry name" value="Flavin_halogenase"/>
</dbReference>
<feature type="binding site" evidence="2">
    <location>
        <position position="344"/>
    </location>
    <ligand>
        <name>L-tryptophan</name>
        <dbReference type="ChEBI" id="CHEBI:57912"/>
    </ligand>
</feature>
<evidence type="ECO:0000313" key="4">
    <source>
        <dbReference type="Proteomes" id="UP000215616"/>
    </source>
</evidence>